<evidence type="ECO:0008006" key="3">
    <source>
        <dbReference type="Google" id="ProtNLM"/>
    </source>
</evidence>
<comment type="caution">
    <text evidence="1">The sequence shown here is derived from an EMBL/GenBank/DDBJ whole genome shotgun (WGS) entry which is preliminary data.</text>
</comment>
<dbReference type="Proteomes" id="UP000253831">
    <property type="component" value="Unassembled WGS sequence"/>
</dbReference>
<proteinExistence type="predicted"/>
<evidence type="ECO:0000313" key="1">
    <source>
        <dbReference type="EMBL" id="RDE49013.1"/>
    </source>
</evidence>
<protein>
    <recommendedName>
        <fullName evidence="3">Type-F conjugative transfer system protein TrbI</fullName>
    </recommendedName>
</protein>
<dbReference type="EMBL" id="QPGA01000063">
    <property type="protein sequence ID" value="RDE49013.1"/>
    <property type="molecule type" value="Genomic_DNA"/>
</dbReference>
<reference evidence="1 2" key="1">
    <citation type="submission" date="2018-05" db="EMBL/GenBank/DDBJ databases">
        <title>Integrated omic analyses show evidence that a Ca. Accumulibacter phosphatis strain performs denitrification under micro-aerobic conditions.</title>
        <authorList>
            <person name="Camejo P.Y."/>
            <person name="Katherine M.D."/>
            <person name="Daniel N.R."/>
        </authorList>
    </citation>
    <scope>NUCLEOTIDE SEQUENCE [LARGE SCALE GENOMIC DNA]</scope>
    <source>
        <strain evidence="1">UW-LDO-IC</strain>
    </source>
</reference>
<organism evidence="1 2">
    <name type="scientific">Candidatus Accumulibacter meliphilus</name>
    <dbReference type="NCBI Taxonomy" id="2211374"/>
    <lineage>
        <taxon>Bacteria</taxon>
        <taxon>Pseudomonadati</taxon>
        <taxon>Pseudomonadota</taxon>
        <taxon>Betaproteobacteria</taxon>
        <taxon>Candidatus Accumulibacter</taxon>
    </lineage>
</organism>
<gene>
    <name evidence="1" type="ORF">DVS81_18910</name>
</gene>
<dbReference type="AlphaFoldDB" id="A0A369XG10"/>
<accession>A0A369XG10</accession>
<name>A0A369XG10_9PROT</name>
<sequence>MLLTGALTLVLGAGILASWLHFWPLEMPRFARVNIGALVAQQQQSLVERVKPGMDATEQARLFEDAKGFGLRLDAALDQVAQECQCALINSAALLKASSAAAIPDLSARVAEFVGTAPASPSAQ</sequence>
<evidence type="ECO:0000313" key="2">
    <source>
        <dbReference type="Proteomes" id="UP000253831"/>
    </source>
</evidence>